<evidence type="ECO:0000313" key="3">
    <source>
        <dbReference type="EMBL" id="CAH0366590.1"/>
    </source>
</evidence>
<evidence type="ECO:0000256" key="1">
    <source>
        <dbReference type="SAM" id="MobiDB-lite"/>
    </source>
</evidence>
<sequence>MVVSGVKERTPSTRSSAPPRPPPGGGGFPTRRWTPTPRAEKPPPPASARPIKPTDDAGRKVAAMSPDEVRDALDDVRATLSPANVEFLRKRGAAKLQRPRLPPAPKPRPLPPGTMPTNDAELAAACAALPPTERAKLDWTAEADDDDAAKSASALSEAFVAAQKDLTVTQRRAAFSTLVREVVLEGAMTFADAPLRLLEALARGLADKGKYKRENGRDAVSGLITLLRRSPDYVPSTKDDARAFAGHAWDAAAVQGLIQQGTSDALAVVARAALMSEPAAAKLVDGGASAAAVRACVGGDANGALAAAALVERGAPVSDARAAMAACVSHEVDAWALAAATLAAAFARRAPADGEWPAARVAARAAAASNAAPAGLVAAALLRKCCRGGTVAEADAADVLMERLAACDDPTTLTAFCRAAHASAAARSDYARALAALARGTGALAPVLERCEAGAADDDDWAAARAACALAAAAAARLPQKTAAALGNARAAFAATARASERRACRDAVAAFYDDATDAPAKQSEADDDVLVDDAADDRRGAFHAAHCVLARRLREADAVSFALMAPCACRQARYAERCVAESEQEDPGLQNRCAAALRGGALPFPPAWALAASDAAPPASYVAAVPRGALLAHALRRAARPSVDVESLLTDTVARLIDEDVVEGAAFLHEWVQGEATKSPAVHKSKCRDASPHSFAHRSPESRRDAAFGATIERLNGLVLAEFPASTKSARLALGLLLQPIFPPGVRAAVWRVCGLAGTAAHLRVDVEACACSAEDAELLVDDVLLCLKHDPPADAPCVLLAKQHLAAFLRAAPEGSFARESRAELLRDSGAGWAVRRD</sequence>
<feature type="region of interest" description="Disordered" evidence="1">
    <location>
        <begin position="1"/>
        <end position="66"/>
    </location>
</feature>
<name>A0A8J2S933_9STRA</name>
<protein>
    <recommendedName>
        <fullName evidence="2">RPAP1 N-terminal domain-containing protein</fullName>
    </recommendedName>
</protein>
<keyword evidence="4" id="KW-1185">Reference proteome</keyword>
<feature type="compositionally biased region" description="Basic and acidic residues" evidence="1">
    <location>
        <begin position="1"/>
        <end position="11"/>
    </location>
</feature>
<feature type="region of interest" description="Disordered" evidence="1">
    <location>
        <begin position="90"/>
        <end position="112"/>
    </location>
</feature>
<feature type="domain" description="RPAP1 N-terminal" evidence="2">
    <location>
        <begin position="59"/>
        <end position="95"/>
    </location>
</feature>
<proteinExistence type="predicted"/>
<organism evidence="3 4">
    <name type="scientific">Pelagomonas calceolata</name>
    <dbReference type="NCBI Taxonomy" id="35677"/>
    <lineage>
        <taxon>Eukaryota</taxon>
        <taxon>Sar</taxon>
        <taxon>Stramenopiles</taxon>
        <taxon>Ochrophyta</taxon>
        <taxon>Pelagophyceae</taxon>
        <taxon>Pelagomonadales</taxon>
        <taxon>Pelagomonadaceae</taxon>
        <taxon>Pelagomonas</taxon>
    </lineage>
</organism>
<evidence type="ECO:0000313" key="4">
    <source>
        <dbReference type="Proteomes" id="UP000789595"/>
    </source>
</evidence>
<dbReference type="Pfam" id="PF08621">
    <property type="entry name" value="RPAP1_N"/>
    <property type="match status" value="1"/>
</dbReference>
<reference evidence="3" key="1">
    <citation type="submission" date="2021-11" db="EMBL/GenBank/DDBJ databases">
        <authorList>
            <consortium name="Genoscope - CEA"/>
            <person name="William W."/>
        </authorList>
    </citation>
    <scope>NUCLEOTIDE SEQUENCE</scope>
</reference>
<dbReference type="EMBL" id="CAKKNE010000001">
    <property type="protein sequence ID" value="CAH0366590.1"/>
    <property type="molecule type" value="Genomic_DNA"/>
</dbReference>
<accession>A0A8J2S933</accession>
<gene>
    <name evidence="3" type="ORF">PECAL_1P30890</name>
</gene>
<feature type="compositionally biased region" description="Pro residues" evidence="1">
    <location>
        <begin position="100"/>
        <end position="112"/>
    </location>
</feature>
<dbReference type="InterPro" id="IPR013930">
    <property type="entry name" value="RPAP1_N"/>
</dbReference>
<comment type="caution">
    <text evidence="3">The sequence shown here is derived from an EMBL/GenBank/DDBJ whole genome shotgun (WGS) entry which is preliminary data.</text>
</comment>
<evidence type="ECO:0000259" key="2">
    <source>
        <dbReference type="Pfam" id="PF08621"/>
    </source>
</evidence>
<dbReference type="Proteomes" id="UP000789595">
    <property type="component" value="Unassembled WGS sequence"/>
</dbReference>
<dbReference type="AlphaFoldDB" id="A0A8J2S933"/>